<dbReference type="SUPFAM" id="SSF55785">
    <property type="entry name" value="PYP-like sensor domain (PAS domain)"/>
    <property type="match status" value="1"/>
</dbReference>
<evidence type="ECO:0000313" key="3">
    <source>
        <dbReference type="Proteomes" id="UP000231632"/>
    </source>
</evidence>
<proteinExistence type="predicted"/>
<gene>
    <name evidence="2" type="ORF">MMIC_P0925</name>
</gene>
<dbReference type="STRING" id="1921010.MMIC_P0925"/>
<feature type="coiled-coil region" evidence="1">
    <location>
        <begin position="115"/>
        <end position="152"/>
    </location>
</feature>
<sequence>MSDYKERLEATLSGTNCGTFSHDFSKNLINIDQRVQLLIGLRKPTVTFEEWVNIIHPEDRSIAFLIQKELENQSPHINVSYRIIKDNNDSYIKVDSFVKYKDKVPLTTYGLVQDITDLMSQKVELEIKNKELESITKQLQAALEEVKVLKGIITICSYCKKIHADDDSWQQIESYIATHSEAQFSHGICPGCRDKPIKELKEWLKKKTY</sequence>
<dbReference type="Proteomes" id="UP000231632">
    <property type="component" value="Unassembled WGS sequence"/>
</dbReference>
<comment type="caution">
    <text evidence="2">The sequence shown here is derived from an EMBL/GenBank/DDBJ whole genome shotgun (WGS) entry which is preliminary data.</text>
</comment>
<dbReference type="Gene3D" id="3.30.450.20">
    <property type="entry name" value="PAS domain"/>
    <property type="match status" value="1"/>
</dbReference>
<name>A0A1L8CM37_9PROT</name>
<keyword evidence="3" id="KW-1185">Reference proteome</keyword>
<evidence type="ECO:0000256" key="1">
    <source>
        <dbReference type="SAM" id="Coils"/>
    </source>
</evidence>
<dbReference type="AlphaFoldDB" id="A0A1L8CM37"/>
<evidence type="ECO:0000313" key="2">
    <source>
        <dbReference type="EMBL" id="GAV19964.1"/>
    </source>
</evidence>
<dbReference type="OrthoDB" id="5503776at2"/>
<dbReference type="InterPro" id="IPR035965">
    <property type="entry name" value="PAS-like_dom_sf"/>
</dbReference>
<organism evidence="2 3">
    <name type="scientific">Mariprofundus micogutta</name>
    <dbReference type="NCBI Taxonomy" id="1921010"/>
    <lineage>
        <taxon>Bacteria</taxon>
        <taxon>Pseudomonadati</taxon>
        <taxon>Pseudomonadota</taxon>
        <taxon>Candidatius Mariprofundia</taxon>
        <taxon>Mariprofundales</taxon>
        <taxon>Mariprofundaceae</taxon>
        <taxon>Mariprofundus</taxon>
    </lineage>
</organism>
<protein>
    <submittedName>
        <fullName evidence="2">Putative diguanylate cyclase</fullName>
    </submittedName>
</protein>
<keyword evidence="1" id="KW-0175">Coiled coil</keyword>
<accession>A0A1L8CM37</accession>
<dbReference type="EMBL" id="BDFD01000006">
    <property type="protein sequence ID" value="GAV19964.1"/>
    <property type="molecule type" value="Genomic_DNA"/>
</dbReference>
<dbReference type="RefSeq" id="WP_072659294.1">
    <property type="nucleotide sequence ID" value="NZ_BDFD01000006.1"/>
</dbReference>
<reference evidence="2 3" key="1">
    <citation type="journal article" date="2017" name="Arch. Microbiol.">
        <title>Mariprofundus micogutta sp. nov., a novel iron-oxidizing zetaproteobacterium isolated from a deep-sea hydrothermal field at the Bayonnaise knoll of the Izu-Ogasawara arc, and a description of Mariprofundales ord. nov. and Zetaproteobacteria classis nov.</title>
        <authorList>
            <person name="Makita H."/>
            <person name="Tanaka E."/>
            <person name="Mitsunobu S."/>
            <person name="Miyazaki M."/>
            <person name="Nunoura T."/>
            <person name="Uematsu K."/>
            <person name="Takaki Y."/>
            <person name="Nishi S."/>
            <person name="Shimamura S."/>
            <person name="Takai K."/>
        </authorList>
    </citation>
    <scope>NUCLEOTIDE SEQUENCE [LARGE SCALE GENOMIC DNA]</scope>
    <source>
        <strain evidence="2 3">ET2</strain>
    </source>
</reference>